<protein>
    <recommendedName>
        <fullName evidence="3">DUF6534 domain-containing protein</fullName>
    </recommendedName>
</protein>
<dbReference type="OrthoDB" id="2689433at2759"/>
<comment type="caution">
    <text evidence="4">The sequence shown here is derived from an EMBL/GenBank/DDBJ whole genome shotgun (WGS) entry which is preliminary data.</text>
</comment>
<dbReference type="STRING" id="180088.A0A1J8PHJ2"/>
<keyword evidence="2" id="KW-1133">Transmembrane helix</keyword>
<dbReference type="PANTHER" id="PTHR40465:SF1">
    <property type="entry name" value="DUF6534 DOMAIN-CONTAINING PROTEIN"/>
    <property type="match status" value="1"/>
</dbReference>
<accession>A0A1J8PHJ2</accession>
<evidence type="ECO:0000256" key="1">
    <source>
        <dbReference type="SAM" id="MobiDB-lite"/>
    </source>
</evidence>
<keyword evidence="5" id="KW-1185">Reference proteome</keyword>
<feature type="transmembrane region" description="Helical" evidence="2">
    <location>
        <begin position="195"/>
        <end position="216"/>
    </location>
</feature>
<dbReference type="Pfam" id="PF20152">
    <property type="entry name" value="DUF6534"/>
    <property type="match status" value="1"/>
</dbReference>
<keyword evidence="2" id="KW-0812">Transmembrane</keyword>
<evidence type="ECO:0000256" key="2">
    <source>
        <dbReference type="SAM" id="Phobius"/>
    </source>
</evidence>
<feature type="domain" description="DUF6534" evidence="3">
    <location>
        <begin position="135"/>
        <end position="221"/>
    </location>
</feature>
<dbReference type="Proteomes" id="UP000183567">
    <property type="component" value="Unassembled WGS sequence"/>
</dbReference>
<keyword evidence="2" id="KW-0472">Membrane</keyword>
<reference evidence="4" key="1">
    <citation type="submission" date="2016-03" db="EMBL/GenBank/DDBJ databases">
        <title>Comparative genomics of the ectomycorrhizal sister species Rhizopogon vinicolor and Rhizopogon vesiculosus (Basidiomycota: Boletales) reveals a divergence of the mating type B locus.</title>
        <authorList>
            <person name="Mujic A.B."/>
            <person name="Kuo A."/>
            <person name="Tritt A."/>
            <person name="Lipzen A."/>
            <person name="Chen C."/>
            <person name="Johnson J."/>
            <person name="Sharma A."/>
            <person name="Barry K."/>
            <person name="Grigoriev I.V."/>
            <person name="Spatafora J.W."/>
        </authorList>
    </citation>
    <scope>NUCLEOTIDE SEQUENCE [LARGE SCALE GENOMIC DNA]</scope>
    <source>
        <strain evidence="4">AM-OR11-056</strain>
    </source>
</reference>
<name>A0A1J8PHJ2_9AGAM</name>
<feature type="region of interest" description="Disordered" evidence="1">
    <location>
        <begin position="249"/>
        <end position="270"/>
    </location>
</feature>
<sequence>MEVNIKDTFGATFIGGMVAAIVYGVTTLQVSSFSDDPDHALIIAFWSLIVSDQHWLTQEAAMYGHHRANILYFSDIPSDPFEYSMVADMRYYGGCFRTLCRKFSIWIRFEKKEFAAIQRITFTRYIAAPFAITTILSDICITVALCVLLHGNRSPIIETNVLVNTLIVYAINRCLLTSIMSVAEIIVSTTSPNSLWFMAIDFVIGKLYTNSFLASLNSRNSLRERSLHSRNESTSFRLNAAVNLSGLGSSTEGDSSASAQNQKSNVSGSAHVKTILDDLE</sequence>
<dbReference type="PANTHER" id="PTHR40465">
    <property type="entry name" value="CHROMOSOME 1, WHOLE GENOME SHOTGUN SEQUENCE"/>
    <property type="match status" value="1"/>
</dbReference>
<feature type="non-terminal residue" evidence="4">
    <location>
        <position position="280"/>
    </location>
</feature>
<proteinExistence type="predicted"/>
<evidence type="ECO:0000313" key="5">
    <source>
        <dbReference type="Proteomes" id="UP000183567"/>
    </source>
</evidence>
<dbReference type="InterPro" id="IPR045339">
    <property type="entry name" value="DUF6534"/>
</dbReference>
<feature type="compositionally biased region" description="Polar residues" evidence="1">
    <location>
        <begin position="249"/>
        <end position="268"/>
    </location>
</feature>
<evidence type="ECO:0000313" key="4">
    <source>
        <dbReference type="EMBL" id="OJA08710.1"/>
    </source>
</evidence>
<gene>
    <name evidence="4" type="ORF">AZE42_08887</name>
</gene>
<dbReference type="AlphaFoldDB" id="A0A1J8PHJ2"/>
<feature type="transmembrane region" description="Helical" evidence="2">
    <location>
        <begin position="125"/>
        <end position="149"/>
    </location>
</feature>
<evidence type="ECO:0000259" key="3">
    <source>
        <dbReference type="Pfam" id="PF20152"/>
    </source>
</evidence>
<dbReference type="EMBL" id="LVVM01006225">
    <property type="protein sequence ID" value="OJA08710.1"/>
    <property type="molecule type" value="Genomic_DNA"/>
</dbReference>
<organism evidence="4 5">
    <name type="scientific">Rhizopogon vesiculosus</name>
    <dbReference type="NCBI Taxonomy" id="180088"/>
    <lineage>
        <taxon>Eukaryota</taxon>
        <taxon>Fungi</taxon>
        <taxon>Dikarya</taxon>
        <taxon>Basidiomycota</taxon>
        <taxon>Agaricomycotina</taxon>
        <taxon>Agaricomycetes</taxon>
        <taxon>Agaricomycetidae</taxon>
        <taxon>Boletales</taxon>
        <taxon>Suillineae</taxon>
        <taxon>Rhizopogonaceae</taxon>
        <taxon>Rhizopogon</taxon>
    </lineage>
</organism>
<feature type="transmembrane region" description="Helical" evidence="2">
    <location>
        <begin position="161"/>
        <end position="183"/>
    </location>
</feature>